<keyword evidence="2" id="KW-0812">Transmembrane</keyword>
<accession>A0A4R4DQN3</accession>
<keyword evidence="2" id="KW-0472">Membrane</keyword>
<proteinExistence type="predicted"/>
<evidence type="ECO:0000256" key="2">
    <source>
        <dbReference type="SAM" id="Phobius"/>
    </source>
</evidence>
<evidence type="ECO:0000313" key="4">
    <source>
        <dbReference type="Proteomes" id="UP000295023"/>
    </source>
</evidence>
<feature type="compositionally biased region" description="Pro residues" evidence="1">
    <location>
        <begin position="219"/>
        <end position="245"/>
    </location>
</feature>
<feature type="region of interest" description="Disordered" evidence="1">
    <location>
        <begin position="195"/>
        <end position="245"/>
    </location>
</feature>
<reference evidence="3 4" key="1">
    <citation type="submission" date="2019-03" db="EMBL/GenBank/DDBJ databases">
        <title>Paracraurococcus aquatilis NE82 genome sequence.</title>
        <authorList>
            <person name="Zhao Y."/>
            <person name="Du Z."/>
        </authorList>
    </citation>
    <scope>NUCLEOTIDE SEQUENCE [LARGE SCALE GENOMIC DNA]</scope>
    <source>
        <strain evidence="3 4">NE82</strain>
    </source>
</reference>
<dbReference type="OrthoDB" id="7282532at2"/>
<name>A0A4R4DQN3_9PROT</name>
<feature type="transmembrane region" description="Helical" evidence="2">
    <location>
        <begin position="151"/>
        <end position="172"/>
    </location>
</feature>
<protein>
    <submittedName>
        <fullName evidence="3">Uncharacterized protein</fullName>
    </submittedName>
</protein>
<comment type="caution">
    <text evidence="3">The sequence shown here is derived from an EMBL/GenBank/DDBJ whole genome shotgun (WGS) entry which is preliminary data.</text>
</comment>
<keyword evidence="2" id="KW-1133">Transmembrane helix</keyword>
<feature type="region of interest" description="Disordered" evidence="1">
    <location>
        <begin position="120"/>
        <end position="139"/>
    </location>
</feature>
<dbReference type="RefSeq" id="WP_132286281.1">
    <property type="nucleotide sequence ID" value="NZ_SKBM01000005.1"/>
</dbReference>
<gene>
    <name evidence="3" type="ORF">EXY23_07245</name>
</gene>
<keyword evidence="4" id="KW-1185">Reference proteome</keyword>
<organism evidence="3 4">
    <name type="scientific">Roseicella aquatilis</name>
    <dbReference type="NCBI Taxonomy" id="2527868"/>
    <lineage>
        <taxon>Bacteria</taxon>
        <taxon>Pseudomonadati</taxon>
        <taxon>Pseudomonadota</taxon>
        <taxon>Alphaproteobacteria</taxon>
        <taxon>Acetobacterales</taxon>
        <taxon>Roseomonadaceae</taxon>
        <taxon>Roseicella</taxon>
    </lineage>
</organism>
<sequence length="347" mass="35800">MLGRCRIGTAGPASYPTGCLALAHPAMGVVLLDVAPDATPNAEARLRRALDAAGFWSSFPGTLPVWHGRIDLGDWHDLSGIIAEGLADLPPLTLSGAGVWVAAARAALAEDLAWEVAGGPRRRRSAMPEHGPGEGMMGLPRVRPAASRSRLGLGLGVAAIFGAGLASGLMLASDDAPPSTAPPLAARDMAALRVSPTPPTPTREALPAREEMASVPALESPPVPAWEPSPPAALPVTEPEPAPPAAPPPFLPLRAVALQAMAPLPSAEPRPVPALETDMDSAPQAMTSPDLPLPPVVPRPPVQKAAAHPSEPRIDRACALAQLRFQQGYTPTAAEAAYLRGGCVTRR</sequence>
<evidence type="ECO:0000256" key="1">
    <source>
        <dbReference type="SAM" id="MobiDB-lite"/>
    </source>
</evidence>
<dbReference type="Proteomes" id="UP000295023">
    <property type="component" value="Unassembled WGS sequence"/>
</dbReference>
<evidence type="ECO:0000313" key="3">
    <source>
        <dbReference type="EMBL" id="TCZ64434.1"/>
    </source>
</evidence>
<dbReference type="EMBL" id="SKBM01000005">
    <property type="protein sequence ID" value="TCZ64434.1"/>
    <property type="molecule type" value="Genomic_DNA"/>
</dbReference>
<dbReference type="AlphaFoldDB" id="A0A4R4DQN3"/>